<gene>
    <name evidence="8" type="primary">LOC112287805</name>
</gene>
<keyword evidence="3" id="KW-0732">Signal</keyword>
<dbReference type="InParanoid" id="A0A7I4BRI8"/>
<dbReference type="PANTHER" id="PTHR21229:SF1">
    <property type="entry name" value="GH17801P"/>
    <property type="match status" value="1"/>
</dbReference>
<evidence type="ECO:0000256" key="3">
    <source>
        <dbReference type="ARBA" id="ARBA00022729"/>
    </source>
</evidence>
<evidence type="ECO:0000313" key="9">
    <source>
        <dbReference type="Proteomes" id="UP000006727"/>
    </source>
</evidence>
<dbReference type="Pfam" id="PF06814">
    <property type="entry name" value="GOST_TM"/>
    <property type="match status" value="1"/>
</dbReference>
<dbReference type="AlphaFoldDB" id="A0A7I4BRI8"/>
<dbReference type="PANTHER" id="PTHR21229">
    <property type="entry name" value="LUNG SEVEN TRANSMEMBRANE RECEPTOR"/>
    <property type="match status" value="1"/>
</dbReference>
<evidence type="ECO:0000256" key="1">
    <source>
        <dbReference type="ARBA" id="ARBA00004141"/>
    </source>
</evidence>
<reference evidence="8 9" key="1">
    <citation type="journal article" date="2008" name="Science">
        <title>The Physcomitrella genome reveals evolutionary insights into the conquest of land by plants.</title>
        <authorList>
            <person name="Rensing S."/>
            <person name="Lang D."/>
            <person name="Zimmer A."/>
            <person name="Terry A."/>
            <person name="Salamov A."/>
            <person name="Shapiro H."/>
            <person name="Nishiyama T."/>
            <person name="Perroud P.-F."/>
            <person name="Lindquist E."/>
            <person name="Kamisugi Y."/>
            <person name="Tanahashi T."/>
            <person name="Sakakibara K."/>
            <person name="Fujita T."/>
            <person name="Oishi K."/>
            <person name="Shin-I T."/>
            <person name="Kuroki Y."/>
            <person name="Toyoda A."/>
            <person name="Suzuki Y."/>
            <person name="Hashimoto A."/>
            <person name="Yamaguchi K."/>
            <person name="Sugano A."/>
            <person name="Kohara Y."/>
            <person name="Fujiyama A."/>
            <person name="Anterola A."/>
            <person name="Aoki S."/>
            <person name="Ashton N."/>
            <person name="Barbazuk W.B."/>
            <person name="Barker E."/>
            <person name="Bennetzen J."/>
            <person name="Bezanilla M."/>
            <person name="Blankenship R."/>
            <person name="Cho S.H."/>
            <person name="Dutcher S."/>
            <person name="Estelle M."/>
            <person name="Fawcett J.A."/>
            <person name="Gundlach H."/>
            <person name="Hanada K."/>
            <person name="Heyl A."/>
            <person name="Hicks K.A."/>
            <person name="Hugh J."/>
            <person name="Lohr M."/>
            <person name="Mayer K."/>
            <person name="Melkozernov A."/>
            <person name="Murata T."/>
            <person name="Nelson D."/>
            <person name="Pils B."/>
            <person name="Prigge M."/>
            <person name="Reiss B."/>
            <person name="Renner T."/>
            <person name="Rombauts S."/>
            <person name="Rushton P."/>
            <person name="Sanderfoot A."/>
            <person name="Schween G."/>
            <person name="Shiu S.-H."/>
            <person name="Stueber K."/>
            <person name="Theodoulou F.L."/>
            <person name="Tu H."/>
            <person name="Van de Peer Y."/>
            <person name="Verrier P.J."/>
            <person name="Waters E."/>
            <person name="Wood A."/>
            <person name="Yang L."/>
            <person name="Cove D."/>
            <person name="Cuming A."/>
            <person name="Hasebe M."/>
            <person name="Lucas S."/>
            <person name="Mishler D.B."/>
            <person name="Reski R."/>
            <person name="Grigoriev I."/>
            <person name="Quatrano R.S."/>
            <person name="Boore J.L."/>
        </authorList>
    </citation>
    <scope>NUCLEOTIDE SEQUENCE [LARGE SCALE GENOMIC DNA]</scope>
    <source>
        <strain evidence="8 9">cv. Gransden 2004</strain>
    </source>
</reference>
<feature type="domain" description="GOST seven transmembrane" evidence="7">
    <location>
        <begin position="231"/>
        <end position="476"/>
    </location>
</feature>
<feature type="transmembrane region" description="Helical" evidence="6">
    <location>
        <begin position="410"/>
        <end position="429"/>
    </location>
</feature>
<organism evidence="8 9">
    <name type="scientific">Physcomitrium patens</name>
    <name type="common">Spreading-leaved earth moss</name>
    <name type="synonym">Physcomitrella patens</name>
    <dbReference type="NCBI Taxonomy" id="3218"/>
    <lineage>
        <taxon>Eukaryota</taxon>
        <taxon>Viridiplantae</taxon>
        <taxon>Streptophyta</taxon>
        <taxon>Embryophyta</taxon>
        <taxon>Bryophyta</taxon>
        <taxon>Bryophytina</taxon>
        <taxon>Bryopsida</taxon>
        <taxon>Funariidae</taxon>
        <taxon>Funariales</taxon>
        <taxon>Funariaceae</taxon>
        <taxon>Physcomitrium</taxon>
    </lineage>
</organism>
<feature type="transmembrane region" description="Helical" evidence="6">
    <location>
        <begin position="233"/>
        <end position="252"/>
    </location>
</feature>
<name>A0A7I4BRI8_PHYPA</name>
<accession>A0A7I4BRI8</accession>
<keyword evidence="5 6" id="KW-0472">Membrane</keyword>
<feature type="transmembrane region" description="Helical" evidence="6">
    <location>
        <begin position="299"/>
        <end position="320"/>
    </location>
</feature>
<feature type="transmembrane region" description="Helical" evidence="6">
    <location>
        <begin position="32"/>
        <end position="51"/>
    </location>
</feature>
<dbReference type="GO" id="GO:0016020">
    <property type="term" value="C:membrane"/>
    <property type="evidence" value="ECO:0000318"/>
    <property type="project" value="GO_Central"/>
</dbReference>
<dbReference type="InterPro" id="IPR053937">
    <property type="entry name" value="GOST_TM"/>
</dbReference>
<evidence type="ECO:0000256" key="4">
    <source>
        <dbReference type="ARBA" id="ARBA00022989"/>
    </source>
</evidence>
<comment type="subcellular location">
    <subcellularLocation>
        <location evidence="1">Membrane</location>
        <topology evidence="1">Multi-pass membrane protein</topology>
    </subcellularLocation>
</comment>
<dbReference type="FunCoup" id="A0A7I4BRI8">
    <property type="interactions" value="4257"/>
</dbReference>
<sequence length="540" mass="60161">MVGVGAVVCALVYIFIFMGSIMKGVRCTPTWLIILGFLLVALQVEASIHIYKDGKFVGESNAFIYWGGNEGLYASSDHVKGKGVANGISFISFESITFTRTEEAALKHEAGTTNSQVEAIIVEVKDKNKIGDHSFPGRLALCCSGDLAKTTGCREGSVIMDHDSNGSPYSIPTHFTGQSLQAVLNMKVNISKTGMYTLIFVACERELEGLTVEGHTVWKNPTGYLPGRMAPFMTFYAFMALAYGFLGVLWFFQYMRNWKDILQLQNCISAVIGLGMSEMALWYFEYLNFNMTGHRPMGITMWAVTVGAVKKTVSRLLILVVSMGFGVVRPTLGGLTSKVLLLGGTYFLAAESLDVVENVNTINDPPGKERLFLVLPVAMLDAFFILWIFTSLSRTLEKLQARRRFAKLELYRKFTNSLAMAVVVSVAWIGYELYFKATDPFGERWQSFWIIPAFWYVLAFIILVVICILWAPSQNSTRYAYSEEVGEDLDEEEIALTSSSKPALVLEVEKSGVKPDAIERKPINTDVFSLDDDLEEDKRD</sequence>
<dbReference type="GO" id="GO:0005794">
    <property type="term" value="C:Golgi apparatus"/>
    <property type="evidence" value="ECO:0000318"/>
    <property type="project" value="GO_Central"/>
</dbReference>
<feature type="transmembrane region" description="Helical" evidence="6">
    <location>
        <begin position="370"/>
        <end position="389"/>
    </location>
</feature>
<proteinExistence type="predicted"/>
<evidence type="ECO:0000256" key="5">
    <source>
        <dbReference type="ARBA" id="ARBA00023136"/>
    </source>
</evidence>
<evidence type="ECO:0000256" key="2">
    <source>
        <dbReference type="ARBA" id="ARBA00022692"/>
    </source>
</evidence>
<keyword evidence="2 6" id="KW-0812">Transmembrane</keyword>
<reference evidence="8 9" key="2">
    <citation type="journal article" date="2018" name="Plant J.">
        <title>The Physcomitrella patens chromosome-scale assembly reveals moss genome structure and evolution.</title>
        <authorList>
            <person name="Lang D."/>
            <person name="Ullrich K.K."/>
            <person name="Murat F."/>
            <person name="Fuchs J."/>
            <person name="Jenkins J."/>
            <person name="Haas F.B."/>
            <person name="Piednoel M."/>
            <person name="Gundlach H."/>
            <person name="Van Bel M."/>
            <person name="Meyberg R."/>
            <person name="Vives C."/>
            <person name="Morata J."/>
            <person name="Symeonidi A."/>
            <person name="Hiss M."/>
            <person name="Muchero W."/>
            <person name="Kamisugi Y."/>
            <person name="Saleh O."/>
            <person name="Blanc G."/>
            <person name="Decker E.L."/>
            <person name="van Gessel N."/>
            <person name="Grimwood J."/>
            <person name="Hayes R.D."/>
            <person name="Graham S.W."/>
            <person name="Gunter L.E."/>
            <person name="McDaniel S.F."/>
            <person name="Hoernstein S.N.W."/>
            <person name="Larsson A."/>
            <person name="Li F.W."/>
            <person name="Perroud P.F."/>
            <person name="Phillips J."/>
            <person name="Ranjan P."/>
            <person name="Rokshar D.S."/>
            <person name="Rothfels C.J."/>
            <person name="Schneider L."/>
            <person name="Shu S."/>
            <person name="Stevenson D.W."/>
            <person name="Thummler F."/>
            <person name="Tillich M."/>
            <person name="Villarreal Aguilar J.C."/>
            <person name="Widiez T."/>
            <person name="Wong G.K."/>
            <person name="Wymore A."/>
            <person name="Zhang Y."/>
            <person name="Zimmer A.D."/>
            <person name="Quatrano R.S."/>
            <person name="Mayer K.F.X."/>
            <person name="Goodstein D."/>
            <person name="Casacuberta J.M."/>
            <person name="Vandepoele K."/>
            <person name="Reski R."/>
            <person name="Cuming A.C."/>
            <person name="Tuskan G.A."/>
            <person name="Maumus F."/>
            <person name="Salse J."/>
            <person name="Schmutz J."/>
            <person name="Rensing S.A."/>
        </authorList>
    </citation>
    <scope>NUCLEOTIDE SEQUENCE [LARGE SCALE GENOMIC DNA]</scope>
    <source>
        <strain evidence="8 9">cv. Gransden 2004</strain>
    </source>
</reference>
<dbReference type="EMBL" id="ABEU02000001">
    <property type="status" value="NOT_ANNOTATED_CDS"/>
    <property type="molecule type" value="Genomic_DNA"/>
</dbReference>
<feature type="transmembrane region" description="Helical" evidence="6">
    <location>
        <begin position="6"/>
        <end position="25"/>
    </location>
</feature>
<evidence type="ECO:0000259" key="7">
    <source>
        <dbReference type="Pfam" id="PF06814"/>
    </source>
</evidence>
<reference evidence="8" key="3">
    <citation type="submission" date="2020-12" db="UniProtKB">
        <authorList>
            <consortium name="EnsemblPlants"/>
        </authorList>
    </citation>
    <scope>IDENTIFICATION</scope>
</reference>
<dbReference type="EnsemblPlants" id="Pp3c1_24840V3.7">
    <property type="protein sequence ID" value="Pp3c1_24840V3.7"/>
    <property type="gene ID" value="Pp3c1_24840"/>
</dbReference>
<feature type="transmembrane region" description="Helical" evidence="6">
    <location>
        <begin position="332"/>
        <end position="350"/>
    </location>
</feature>
<dbReference type="Gramene" id="Pp3c1_24840V3.7">
    <property type="protein sequence ID" value="Pp3c1_24840V3.7"/>
    <property type="gene ID" value="Pp3c1_24840"/>
</dbReference>
<dbReference type="Proteomes" id="UP000006727">
    <property type="component" value="Chromosome 1"/>
</dbReference>
<protein>
    <recommendedName>
        <fullName evidence="7">GOST seven transmembrane domain-containing protein</fullName>
    </recommendedName>
</protein>
<feature type="transmembrane region" description="Helical" evidence="6">
    <location>
        <begin position="449"/>
        <end position="471"/>
    </location>
</feature>
<evidence type="ECO:0000256" key="6">
    <source>
        <dbReference type="SAM" id="Phobius"/>
    </source>
</evidence>
<keyword evidence="4 6" id="KW-1133">Transmembrane helix</keyword>
<feature type="transmembrane region" description="Helical" evidence="6">
    <location>
        <begin position="264"/>
        <end position="284"/>
    </location>
</feature>
<dbReference type="InterPro" id="IPR009637">
    <property type="entry name" value="GPR107/GPR108-like"/>
</dbReference>
<evidence type="ECO:0000313" key="8">
    <source>
        <dbReference type="EnsemblPlants" id="Pp3c1_24840V3.7"/>
    </source>
</evidence>
<keyword evidence="9" id="KW-1185">Reference proteome</keyword>